<dbReference type="PANTHER" id="PTHR30537">
    <property type="entry name" value="HTH-TYPE TRANSCRIPTIONAL REGULATOR"/>
    <property type="match status" value="1"/>
</dbReference>
<dbReference type="Pfam" id="PF00126">
    <property type="entry name" value="HTH_1"/>
    <property type="match status" value="1"/>
</dbReference>
<dbReference type="InterPro" id="IPR005119">
    <property type="entry name" value="LysR_subst-bd"/>
</dbReference>
<dbReference type="GO" id="GO:0003700">
    <property type="term" value="F:DNA-binding transcription factor activity"/>
    <property type="evidence" value="ECO:0007669"/>
    <property type="project" value="InterPro"/>
</dbReference>
<evidence type="ECO:0000256" key="2">
    <source>
        <dbReference type="ARBA" id="ARBA00023015"/>
    </source>
</evidence>
<gene>
    <name evidence="6" type="ORF">GCM10017056_15600</name>
</gene>
<accession>A0A8J3M8V6</accession>
<sequence>MARQFPPFSAVRAFEAAARHASFKAAAEELCLSPSAISHQIRALENYLDTALFERVGNRLELTLTGRGYAGKLTGLLDQFAASAADAAQAGQESFRVLCTPGFAARWLVPRLDRLAFGRQVRLRVSTGAPSTDFASNDSDVVIHWGDSPVAGVVVTPFMQSGRFPVASPDFVAREAIERPQDLLRVRLMHDEVMDAWSEWFRGAGVVPPELPRGPVLPNCELATTAAEQGQGVALAYGAMVRDTVASGRLVRLFEPDTMPIVIYSVAYPAARADDRRIRAFCDWIFAEIGGDRVAQDGLARGAAE</sequence>
<evidence type="ECO:0000256" key="3">
    <source>
        <dbReference type="ARBA" id="ARBA00023125"/>
    </source>
</evidence>
<reference evidence="6" key="1">
    <citation type="journal article" date="2014" name="Int. J. Syst. Evol. Microbiol.">
        <title>Complete genome sequence of Corynebacterium casei LMG S-19264T (=DSM 44701T), isolated from a smear-ripened cheese.</title>
        <authorList>
            <consortium name="US DOE Joint Genome Institute (JGI-PGF)"/>
            <person name="Walter F."/>
            <person name="Albersmeier A."/>
            <person name="Kalinowski J."/>
            <person name="Ruckert C."/>
        </authorList>
    </citation>
    <scope>NUCLEOTIDE SEQUENCE</scope>
    <source>
        <strain evidence="6">KCTC 42650</strain>
    </source>
</reference>
<comment type="similarity">
    <text evidence="1">Belongs to the LysR transcriptional regulatory family.</text>
</comment>
<dbReference type="GO" id="GO:0043565">
    <property type="term" value="F:sequence-specific DNA binding"/>
    <property type="evidence" value="ECO:0007669"/>
    <property type="project" value="TreeGrafter"/>
</dbReference>
<dbReference type="InterPro" id="IPR058163">
    <property type="entry name" value="LysR-type_TF_proteobact-type"/>
</dbReference>
<keyword evidence="7" id="KW-1185">Reference proteome</keyword>
<dbReference type="Gene3D" id="3.40.190.10">
    <property type="entry name" value="Periplasmic binding protein-like II"/>
    <property type="match status" value="2"/>
</dbReference>
<dbReference type="CDD" id="cd08432">
    <property type="entry name" value="PBP2_GcdR_TrpI_HvrB_AmpR_like"/>
    <property type="match status" value="1"/>
</dbReference>
<protein>
    <submittedName>
        <fullName evidence="6">LysR family transcriptional regulator</fullName>
    </submittedName>
</protein>
<proteinExistence type="inferred from homology"/>
<dbReference type="Pfam" id="PF03466">
    <property type="entry name" value="LysR_substrate"/>
    <property type="match status" value="1"/>
</dbReference>
<dbReference type="GO" id="GO:0006351">
    <property type="term" value="P:DNA-templated transcription"/>
    <property type="evidence" value="ECO:0007669"/>
    <property type="project" value="TreeGrafter"/>
</dbReference>
<dbReference type="RefSeq" id="WP_189679504.1">
    <property type="nucleotide sequence ID" value="NZ_BNCJ01000003.1"/>
</dbReference>
<name>A0A8J3M8V6_9RHOB</name>
<dbReference type="InterPro" id="IPR000847">
    <property type="entry name" value="LysR_HTH_N"/>
</dbReference>
<evidence type="ECO:0000313" key="6">
    <source>
        <dbReference type="EMBL" id="GHF44891.1"/>
    </source>
</evidence>
<dbReference type="PROSITE" id="PS50931">
    <property type="entry name" value="HTH_LYSR"/>
    <property type="match status" value="1"/>
</dbReference>
<dbReference type="SUPFAM" id="SSF46785">
    <property type="entry name" value="Winged helix' DNA-binding domain"/>
    <property type="match status" value="1"/>
</dbReference>
<feature type="domain" description="HTH lysR-type" evidence="5">
    <location>
        <begin position="6"/>
        <end position="63"/>
    </location>
</feature>
<dbReference type="SUPFAM" id="SSF53850">
    <property type="entry name" value="Periplasmic binding protein-like II"/>
    <property type="match status" value="1"/>
</dbReference>
<keyword evidence="3" id="KW-0238">DNA-binding</keyword>
<keyword evidence="4" id="KW-0804">Transcription</keyword>
<evidence type="ECO:0000256" key="4">
    <source>
        <dbReference type="ARBA" id="ARBA00023163"/>
    </source>
</evidence>
<keyword evidence="2" id="KW-0805">Transcription regulation</keyword>
<dbReference type="Gene3D" id="1.10.10.10">
    <property type="entry name" value="Winged helix-like DNA-binding domain superfamily/Winged helix DNA-binding domain"/>
    <property type="match status" value="1"/>
</dbReference>
<comment type="caution">
    <text evidence="6">The sequence shown here is derived from an EMBL/GenBank/DDBJ whole genome shotgun (WGS) entry which is preliminary data.</text>
</comment>
<reference evidence="6" key="2">
    <citation type="submission" date="2020-09" db="EMBL/GenBank/DDBJ databases">
        <authorList>
            <person name="Sun Q."/>
            <person name="Kim S."/>
        </authorList>
    </citation>
    <scope>NUCLEOTIDE SEQUENCE</scope>
    <source>
        <strain evidence="6">KCTC 42650</strain>
    </source>
</reference>
<dbReference type="PRINTS" id="PR00039">
    <property type="entry name" value="HTHLYSR"/>
</dbReference>
<dbReference type="InterPro" id="IPR036390">
    <property type="entry name" value="WH_DNA-bd_sf"/>
</dbReference>
<evidence type="ECO:0000256" key="1">
    <source>
        <dbReference type="ARBA" id="ARBA00009437"/>
    </source>
</evidence>
<dbReference type="PANTHER" id="PTHR30537:SF79">
    <property type="entry name" value="TRANSCRIPTIONAL REGULATOR-RELATED"/>
    <property type="match status" value="1"/>
</dbReference>
<dbReference type="InterPro" id="IPR036388">
    <property type="entry name" value="WH-like_DNA-bd_sf"/>
</dbReference>
<dbReference type="EMBL" id="BNCJ01000003">
    <property type="protein sequence ID" value="GHF44891.1"/>
    <property type="molecule type" value="Genomic_DNA"/>
</dbReference>
<organism evidence="6 7">
    <name type="scientific">Seohaeicola zhoushanensis</name>
    <dbReference type="NCBI Taxonomy" id="1569283"/>
    <lineage>
        <taxon>Bacteria</taxon>
        <taxon>Pseudomonadati</taxon>
        <taxon>Pseudomonadota</taxon>
        <taxon>Alphaproteobacteria</taxon>
        <taxon>Rhodobacterales</taxon>
        <taxon>Roseobacteraceae</taxon>
        <taxon>Seohaeicola</taxon>
    </lineage>
</organism>
<evidence type="ECO:0000313" key="7">
    <source>
        <dbReference type="Proteomes" id="UP000626220"/>
    </source>
</evidence>
<dbReference type="AlphaFoldDB" id="A0A8J3M8V6"/>
<dbReference type="Proteomes" id="UP000626220">
    <property type="component" value="Unassembled WGS sequence"/>
</dbReference>
<evidence type="ECO:0000259" key="5">
    <source>
        <dbReference type="PROSITE" id="PS50931"/>
    </source>
</evidence>